<evidence type="ECO:0000313" key="1">
    <source>
        <dbReference type="EMBL" id="VFK24299.1"/>
    </source>
</evidence>
<name>A0A450X4R9_9GAMM</name>
<protein>
    <submittedName>
        <fullName evidence="1">Uncharacterized protein</fullName>
    </submittedName>
</protein>
<accession>A0A450X4R9</accession>
<sequence length="95" mass="11007">MGGIDPLAATGREWRKPLPYPIPILGVMRKILLREEQIDREKEHFWMVGLDVSRRLLFIELVVIGGAYHANIKPAEAFWMDNSGWRYGKMPPAWC</sequence>
<dbReference type="AlphaFoldDB" id="A0A450X4R9"/>
<proteinExistence type="predicted"/>
<organism evidence="1">
    <name type="scientific">Candidatus Kentrum sp. LPFa</name>
    <dbReference type="NCBI Taxonomy" id="2126335"/>
    <lineage>
        <taxon>Bacteria</taxon>
        <taxon>Pseudomonadati</taxon>
        <taxon>Pseudomonadota</taxon>
        <taxon>Gammaproteobacteria</taxon>
        <taxon>Candidatus Kentrum</taxon>
    </lineage>
</organism>
<gene>
    <name evidence="1" type="ORF">BECKLPF1236B_GA0070989_14013</name>
</gene>
<reference evidence="1" key="1">
    <citation type="submission" date="2019-02" db="EMBL/GenBank/DDBJ databases">
        <authorList>
            <person name="Gruber-Vodicka R. H."/>
            <person name="Seah K. B. B."/>
        </authorList>
    </citation>
    <scope>NUCLEOTIDE SEQUENCE</scope>
    <source>
        <strain evidence="1">BECK_S313</strain>
    </source>
</reference>
<dbReference type="EMBL" id="CAADFK010000401">
    <property type="protein sequence ID" value="VFK24299.1"/>
    <property type="molecule type" value="Genomic_DNA"/>
</dbReference>